<feature type="region of interest" description="Disordered" evidence="1">
    <location>
        <begin position="18"/>
        <end position="51"/>
    </location>
</feature>
<keyword evidence="2" id="KW-0800">Toxin</keyword>
<accession>A0A0A9Z7C7</accession>
<reference evidence="2" key="2">
    <citation type="submission" date="2014-07" db="EMBL/GenBank/DDBJ databases">
        <authorList>
            <person name="Hull J."/>
        </authorList>
    </citation>
    <scope>NUCLEOTIDE SEQUENCE</scope>
</reference>
<dbReference type="AlphaFoldDB" id="A0A0A9Z7C7"/>
<keyword evidence="2" id="KW-0528">Neurotoxin</keyword>
<sequence length="127" mass="14708">KNISTKEETEFLFLSDNEHSDREDFDSTSRKRKVRSGNYRSNNEKKHKSTLDASEFMSVNLNTPNDEFEILGQVFANKLRTVAKFDYQQYLHADHLMNDVIYRASQGELTRNSTIVNLAQTQSSDLP</sequence>
<name>A0A0A9Z7C7_LYGHE</name>
<dbReference type="EMBL" id="GBHO01002492">
    <property type="protein sequence ID" value="JAG41112.1"/>
    <property type="molecule type" value="Transcribed_RNA"/>
</dbReference>
<gene>
    <name evidence="2" type="primary">BXE</name>
    <name evidence="2" type="ORF">CM83_17634</name>
</gene>
<evidence type="ECO:0000256" key="1">
    <source>
        <dbReference type="SAM" id="MobiDB-lite"/>
    </source>
</evidence>
<proteinExistence type="predicted"/>
<feature type="compositionally biased region" description="Basic and acidic residues" evidence="1">
    <location>
        <begin position="18"/>
        <end position="29"/>
    </location>
</feature>
<evidence type="ECO:0000313" key="2">
    <source>
        <dbReference type="EMBL" id="JAG41112.1"/>
    </source>
</evidence>
<reference evidence="2" key="1">
    <citation type="journal article" date="2014" name="PLoS ONE">
        <title>Transcriptome-Based Identification of ABC Transporters in the Western Tarnished Plant Bug Lygus hesperus.</title>
        <authorList>
            <person name="Hull J.J."/>
            <person name="Chaney K."/>
            <person name="Geib S.M."/>
            <person name="Fabrick J.A."/>
            <person name="Brent C.S."/>
            <person name="Walsh D."/>
            <person name="Lavine L.C."/>
        </authorList>
    </citation>
    <scope>NUCLEOTIDE SEQUENCE</scope>
</reference>
<feature type="non-terminal residue" evidence="2">
    <location>
        <position position="1"/>
    </location>
</feature>
<protein>
    <submittedName>
        <fullName evidence="2">Botulinum neurotoxin type E</fullName>
    </submittedName>
</protein>
<organism evidence="2">
    <name type="scientific">Lygus hesperus</name>
    <name type="common">Western plant bug</name>
    <dbReference type="NCBI Taxonomy" id="30085"/>
    <lineage>
        <taxon>Eukaryota</taxon>
        <taxon>Metazoa</taxon>
        <taxon>Ecdysozoa</taxon>
        <taxon>Arthropoda</taxon>
        <taxon>Hexapoda</taxon>
        <taxon>Insecta</taxon>
        <taxon>Pterygota</taxon>
        <taxon>Neoptera</taxon>
        <taxon>Paraneoptera</taxon>
        <taxon>Hemiptera</taxon>
        <taxon>Heteroptera</taxon>
        <taxon>Panheteroptera</taxon>
        <taxon>Cimicomorpha</taxon>
        <taxon>Miridae</taxon>
        <taxon>Mirini</taxon>
        <taxon>Lygus</taxon>
    </lineage>
</organism>